<dbReference type="AlphaFoldDB" id="A0A813KQG4"/>
<proteinExistence type="predicted"/>
<evidence type="ECO:0000313" key="6">
    <source>
        <dbReference type="Proteomes" id="UP000654075"/>
    </source>
</evidence>
<evidence type="ECO:0000256" key="2">
    <source>
        <dbReference type="SAM" id="SignalP"/>
    </source>
</evidence>
<feature type="compositionally biased region" description="Basic and acidic residues" evidence="1">
    <location>
        <begin position="329"/>
        <end position="349"/>
    </location>
</feature>
<dbReference type="Proteomes" id="UP000626109">
    <property type="component" value="Unassembled WGS sequence"/>
</dbReference>
<accession>A0A813KQG4</accession>
<dbReference type="EMBL" id="CAJNNV010027816">
    <property type="protein sequence ID" value="CAE8621773.1"/>
    <property type="molecule type" value="Genomic_DNA"/>
</dbReference>
<reference evidence="4" key="1">
    <citation type="submission" date="2021-02" db="EMBL/GenBank/DDBJ databases">
        <authorList>
            <person name="Dougan E. K."/>
            <person name="Rhodes N."/>
            <person name="Thang M."/>
            <person name="Chan C."/>
        </authorList>
    </citation>
    <scope>NUCLEOTIDE SEQUENCE</scope>
</reference>
<keyword evidence="2" id="KW-0732">Signal</keyword>
<dbReference type="EMBL" id="CAJNNW010031975">
    <property type="protein sequence ID" value="CAE8710349.1"/>
    <property type="molecule type" value="Genomic_DNA"/>
</dbReference>
<feature type="signal peptide" evidence="2">
    <location>
        <begin position="1"/>
        <end position="20"/>
    </location>
</feature>
<feature type="region of interest" description="Disordered" evidence="1">
    <location>
        <begin position="411"/>
        <end position="463"/>
    </location>
</feature>
<feature type="chain" id="PRO_5036408972" evidence="2">
    <location>
        <begin position="21"/>
        <end position="463"/>
    </location>
</feature>
<dbReference type="Proteomes" id="UP000654075">
    <property type="component" value="Unassembled WGS sequence"/>
</dbReference>
<dbReference type="Gene3D" id="2.60.120.620">
    <property type="entry name" value="q2cbj1_9rhob like domain"/>
    <property type="match status" value="1"/>
</dbReference>
<protein>
    <submittedName>
        <fullName evidence="4">Uncharacterized protein</fullName>
    </submittedName>
</protein>
<evidence type="ECO:0000313" key="3">
    <source>
        <dbReference type="EMBL" id="CAE8621773.1"/>
    </source>
</evidence>
<feature type="compositionally biased region" description="Basic and acidic residues" evidence="1">
    <location>
        <begin position="446"/>
        <end position="463"/>
    </location>
</feature>
<evidence type="ECO:0000313" key="4">
    <source>
        <dbReference type="EMBL" id="CAE8710349.1"/>
    </source>
</evidence>
<dbReference type="OrthoDB" id="458241at2759"/>
<dbReference type="SUPFAM" id="SSF51197">
    <property type="entry name" value="Clavaminate synthase-like"/>
    <property type="match status" value="1"/>
</dbReference>
<sequence>MGTLCCLLACGGLASLLVHGPELLAGLLYGSTKHIPARVHYLDSLLKPANFKRRRWLGATRFAEPSSYHAEGEKIKVLPEGSRASYLAEGYLVLRGLIPPETVLALREELFQNYSFDLEKNSHFESDALLDFLAFSPFGQVAAELLGTESVHLLRSVLHFRPTSLAFKRVGNFHFDWLECDHDLPAVAAGFLDSDALAETAPIKFNLALYDDMPALWLLNRSTLGALVNVNMTDASFGDQSPDAKGQQRLPAGPEGLPFWVSQEAADAVAVRPRLRLGDVVVHSPALAHRSPDAPLGELIGFLSPSYAAPASQCLGRYASNRECDWEAEQRRQERNADAEGSHEAEKPGSARQETLLGDVPGCFPQVYPKSPARKTEFLIELRRNFATGPFGRLLSSSLTRWLFLVPSPEDTASGGRADSGESEQGLPCSHEVVLSGGSSNCQAGADRRASEARDRPGHTDEL</sequence>
<name>A0A813KQG4_POLGL</name>
<evidence type="ECO:0000313" key="5">
    <source>
        <dbReference type="Proteomes" id="UP000626109"/>
    </source>
</evidence>
<keyword evidence="6" id="KW-1185">Reference proteome</keyword>
<organism evidence="4 5">
    <name type="scientific">Polarella glacialis</name>
    <name type="common">Dinoflagellate</name>
    <dbReference type="NCBI Taxonomy" id="89957"/>
    <lineage>
        <taxon>Eukaryota</taxon>
        <taxon>Sar</taxon>
        <taxon>Alveolata</taxon>
        <taxon>Dinophyceae</taxon>
        <taxon>Suessiales</taxon>
        <taxon>Suessiaceae</taxon>
        <taxon>Polarella</taxon>
    </lineage>
</organism>
<feature type="region of interest" description="Disordered" evidence="1">
    <location>
        <begin position="329"/>
        <end position="356"/>
    </location>
</feature>
<evidence type="ECO:0000256" key="1">
    <source>
        <dbReference type="SAM" id="MobiDB-lite"/>
    </source>
</evidence>
<comment type="caution">
    <text evidence="4">The sequence shown here is derived from an EMBL/GenBank/DDBJ whole genome shotgun (WGS) entry which is preliminary data.</text>
</comment>
<gene>
    <name evidence="3" type="ORF">PGLA1383_LOCUS39290</name>
    <name evidence="4" type="ORF">PGLA2088_LOCUS35905</name>
</gene>